<evidence type="ECO:0000313" key="2">
    <source>
        <dbReference type="EMBL" id="KXU18437.1"/>
    </source>
</evidence>
<accession>A0ABR5VAE6</accession>
<gene>
    <name evidence="2" type="ORF">WM41_0992</name>
</gene>
<dbReference type="EMBL" id="LTEB01000024">
    <property type="protein sequence ID" value="KXU18437.1"/>
    <property type="molecule type" value="Genomic_DNA"/>
</dbReference>
<sequence length="50" mass="6001">MHFSSMRSYTPFRESTFKSSQVAQHHPWMRCDGQDRRGPHKPYGYPAPRY</sequence>
<proteinExistence type="predicted"/>
<organism evidence="2 3">
    <name type="scientific">Corynebacterium simulans</name>
    <dbReference type="NCBI Taxonomy" id="146827"/>
    <lineage>
        <taxon>Bacteria</taxon>
        <taxon>Bacillati</taxon>
        <taxon>Actinomycetota</taxon>
        <taxon>Actinomycetes</taxon>
        <taxon>Mycobacteriales</taxon>
        <taxon>Corynebacteriaceae</taxon>
        <taxon>Corynebacterium</taxon>
    </lineage>
</organism>
<evidence type="ECO:0000313" key="3">
    <source>
        <dbReference type="Proteomes" id="UP000070339"/>
    </source>
</evidence>
<evidence type="ECO:0000256" key="1">
    <source>
        <dbReference type="SAM" id="MobiDB-lite"/>
    </source>
</evidence>
<keyword evidence="3" id="KW-1185">Reference proteome</keyword>
<dbReference type="Proteomes" id="UP000070339">
    <property type="component" value="Unassembled WGS sequence"/>
</dbReference>
<protein>
    <submittedName>
        <fullName evidence="2">Uncharacterized protein</fullName>
    </submittedName>
</protein>
<name>A0ABR5VAE6_9CORY</name>
<comment type="caution">
    <text evidence="2">The sequence shown here is derived from an EMBL/GenBank/DDBJ whole genome shotgun (WGS) entry which is preliminary data.</text>
</comment>
<reference evidence="2 3" key="1">
    <citation type="journal article" date="2016" name="Int. J. Syst. Evol. Microbiol.">
        <title>Resolving the Complexity of Human Skin Metagenomes Using Single-Molecule Sequencing.</title>
        <authorList>
            <consortium name="NISC Comparative Sequencing Program"/>
            <person name="Tsai Y.C."/>
            <person name="Conlan S."/>
            <person name="Deming C."/>
            <person name="Segre J.A."/>
            <person name="Kong H.H."/>
            <person name="Korlach J."/>
            <person name="Oh J."/>
        </authorList>
    </citation>
    <scope>NUCLEOTIDE SEQUENCE [LARGE SCALE GENOMIC DNA]</scope>
    <source>
        <strain evidence="2 3">1B08</strain>
    </source>
</reference>
<feature type="region of interest" description="Disordered" evidence="1">
    <location>
        <begin position="1"/>
        <end position="50"/>
    </location>
</feature>